<dbReference type="Pfam" id="PF25990">
    <property type="entry name" value="Beta-barrel_YknX"/>
    <property type="match status" value="1"/>
</dbReference>
<organism evidence="6 7">
    <name type="scientific">Candidatus Thermofonsia Clade 3 bacterium</name>
    <dbReference type="NCBI Taxonomy" id="2364212"/>
    <lineage>
        <taxon>Bacteria</taxon>
        <taxon>Bacillati</taxon>
        <taxon>Chloroflexota</taxon>
        <taxon>Candidatus Thermofontia</taxon>
        <taxon>Candidatus Thermofonsia Clade 3</taxon>
    </lineage>
</organism>
<name>A0A2M8QGY7_9CHLR</name>
<comment type="subcellular location">
    <subcellularLocation>
        <location evidence="1">Cell envelope</location>
    </subcellularLocation>
</comment>
<dbReference type="GO" id="GO:0022857">
    <property type="term" value="F:transmembrane transporter activity"/>
    <property type="evidence" value="ECO:0007669"/>
    <property type="project" value="InterPro"/>
</dbReference>
<evidence type="ECO:0000259" key="5">
    <source>
        <dbReference type="Pfam" id="PF25990"/>
    </source>
</evidence>
<dbReference type="InterPro" id="IPR006143">
    <property type="entry name" value="RND_pump_MFP"/>
</dbReference>
<dbReference type="Proteomes" id="UP000230790">
    <property type="component" value="Unassembled WGS sequence"/>
</dbReference>
<dbReference type="EMBL" id="PGTN01000001">
    <property type="protein sequence ID" value="PJF49081.1"/>
    <property type="molecule type" value="Genomic_DNA"/>
</dbReference>
<feature type="coiled-coil region" evidence="4">
    <location>
        <begin position="123"/>
        <end position="216"/>
    </location>
</feature>
<comment type="caution">
    <text evidence="6">The sequence shown here is derived from an EMBL/GenBank/DDBJ whole genome shotgun (WGS) entry which is preliminary data.</text>
</comment>
<evidence type="ECO:0000313" key="6">
    <source>
        <dbReference type="EMBL" id="PJF49081.1"/>
    </source>
</evidence>
<dbReference type="PANTHER" id="PTHR32347">
    <property type="entry name" value="EFFLUX SYSTEM COMPONENT YKNX-RELATED"/>
    <property type="match status" value="1"/>
</dbReference>
<feature type="coiled-coil region" evidence="4">
    <location>
        <begin position="289"/>
        <end position="337"/>
    </location>
</feature>
<accession>A0A2M8QGY7</accession>
<evidence type="ECO:0000256" key="3">
    <source>
        <dbReference type="ARBA" id="ARBA00023054"/>
    </source>
</evidence>
<proteinExistence type="inferred from homology"/>
<evidence type="ECO:0000313" key="7">
    <source>
        <dbReference type="Proteomes" id="UP000230790"/>
    </source>
</evidence>
<reference evidence="6 7" key="1">
    <citation type="submission" date="2017-11" db="EMBL/GenBank/DDBJ databases">
        <title>Evolution of Phototrophy in the Chloroflexi Phylum Driven by Horizontal Gene Transfer.</title>
        <authorList>
            <person name="Ward L.M."/>
            <person name="Hemp J."/>
            <person name="Shih P.M."/>
            <person name="Mcglynn S.E."/>
            <person name="Fischer W."/>
        </authorList>
    </citation>
    <scope>NUCLEOTIDE SEQUENCE [LARGE SCALE GENOMIC DNA]</scope>
    <source>
        <strain evidence="6">JP3_7</strain>
    </source>
</reference>
<sequence>MFDENISFHFQLKSERVHMNTRLDRDHRELIYAAAALAGALLLGACARPGATANTASQRVAVLENGTLTATVNATGNIEPAAEVRLTFQQPGIVAEVFFERGDAVKKGDVIARLDTADLELALAQAQASLEQAKHGLAQAETAVENAKAQEIVAMANYSRTVSGARPSEVSAARAALAAAQANLDKLKAGPTPEELAAAEAALRNAEAALRQAQSAYDVAFRLNPAGIAASPAALQLEQATNNYNSAKAQYDKIAAGADEAQIKAAEQQVLNARANLDKILTPARQFDLDQAEAQLRQARLQVKNAGIQVASANNQVKLAEIQVKQAQRRLEQASLKSPIDGVIAELNVKVGETVGAGGQPAAVVVDLSKYHIDITVDEIDIAKVKVGQEVNVTLDSLPGVEVKGKVMRISPTSKLVNGVVSYDVRVSVDAAKDVELRSGMTANASIVLDRRDGVLLAPNWAVRRDRNSGKTFLTVRVNDQQVTEVEVKTGLRNDAFSEILSGAKPGDVVVAPSAPNLLGQ</sequence>
<feature type="domain" description="YknX-like beta-barrel" evidence="5">
    <location>
        <begin position="373"/>
        <end position="447"/>
    </location>
</feature>
<dbReference type="NCBIfam" id="TIGR01730">
    <property type="entry name" value="RND_mfp"/>
    <property type="match status" value="1"/>
</dbReference>
<evidence type="ECO:0000256" key="1">
    <source>
        <dbReference type="ARBA" id="ARBA00004196"/>
    </source>
</evidence>
<dbReference type="Gene3D" id="6.20.50.140">
    <property type="match status" value="1"/>
</dbReference>
<dbReference type="InterPro" id="IPR058636">
    <property type="entry name" value="Beta-barrel_YknX"/>
</dbReference>
<evidence type="ECO:0000256" key="2">
    <source>
        <dbReference type="ARBA" id="ARBA00009477"/>
    </source>
</evidence>
<dbReference type="GO" id="GO:0016020">
    <property type="term" value="C:membrane"/>
    <property type="evidence" value="ECO:0007669"/>
    <property type="project" value="InterPro"/>
</dbReference>
<protein>
    <recommendedName>
        <fullName evidence="5">YknX-like beta-barrel domain-containing protein</fullName>
    </recommendedName>
</protein>
<dbReference type="Gene3D" id="1.10.287.470">
    <property type="entry name" value="Helix hairpin bin"/>
    <property type="match status" value="1"/>
</dbReference>
<keyword evidence="3 4" id="KW-0175">Coiled coil</keyword>
<dbReference type="GO" id="GO:0030313">
    <property type="term" value="C:cell envelope"/>
    <property type="evidence" value="ECO:0007669"/>
    <property type="project" value="UniProtKB-SubCell"/>
</dbReference>
<gene>
    <name evidence="6" type="ORF">CUN48_00260</name>
</gene>
<comment type="similarity">
    <text evidence="2">Belongs to the membrane fusion protein (MFP) (TC 8.A.1) family.</text>
</comment>
<dbReference type="SUPFAM" id="SSF111369">
    <property type="entry name" value="HlyD-like secretion proteins"/>
    <property type="match status" value="2"/>
</dbReference>
<dbReference type="Gene3D" id="2.40.50.100">
    <property type="match status" value="2"/>
</dbReference>
<dbReference type="PANTHER" id="PTHR32347:SF23">
    <property type="entry name" value="BLL5650 PROTEIN"/>
    <property type="match status" value="1"/>
</dbReference>
<dbReference type="AlphaFoldDB" id="A0A2M8QGY7"/>
<dbReference type="InterPro" id="IPR050465">
    <property type="entry name" value="UPF0194_transport"/>
</dbReference>
<dbReference type="Gene3D" id="2.40.30.170">
    <property type="match status" value="1"/>
</dbReference>
<evidence type="ECO:0000256" key="4">
    <source>
        <dbReference type="SAM" id="Coils"/>
    </source>
</evidence>